<gene>
    <name evidence="2" type="ORF">FDP41_005043</name>
</gene>
<reference evidence="2 3" key="1">
    <citation type="journal article" date="2019" name="Sci. Rep.">
        <title>Nanopore sequencing improves the draft genome of the human pathogenic amoeba Naegleria fowleri.</title>
        <authorList>
            <person name="Liechti N."/>
            <person name="Schurch N."/>
            <person name="Bruggmann R."/>
            <person name="Wittwer M."/>
        </authorList>
    </citation>
    <scope>NUCLEOTIDE SEQUENCE [LARGE SCALE GENOMIC DNA]</scope>
    <source>
        <strain evidence="2 3">ATCC 30894</strain>
    </source>
</reference>
<dbReference type="RefSeq" id="XP_044560429.1">
    <property type="nucleotide sequence ID" value="XM_044708525.1"/>
</dbReference>
<dbReference type="PANTHER" id="PTHR13532:SF3">
    <property type="entry name" value="INTEGRATOR COMPLEX SUBUNIT 14"/>
    <property type="match status" value="1"/>
</dbReference>
<accession>A0A6A5BLD2</accession>
<dbReference type="Proteomes" id="UP000444721">
    <property type="component" value="Unassembled WGS sequence"/>
</dbReference>
<evidence type="ECO:0000313" key="3">
    <source>
        <dbReference type="Proteomes" id="UP000444721"/>
    </source>
</evidence>
<organism evidence="2 3">
    <name type="scientific">Naegleria fowleri</name>
    <name type="common">Brain eating amoeba</name>
    <dbReference type="NCBI Taxonomy" id="5763"/>
    <lineage>
        <taxon>Eukaryota</taxon>
        <taxon>Discoba</taxon>
        <taxon>Heterolobosea</taxon>
        <taxon>Tetramitia</taxon>
        <taxon>Eutetramitia</taxon>
        <taxon>Vahlkampfiidae</taxon>
        <taxon>Naegleria</taxon>
    </lineage>
</organism>
<keyword evidence="3" id="KW-1185">Reference proteome</keyword>
<proteinExistence type="predicted"/>
<sequence length="809" mass="91194">MPTVLLFFAVQSASMTNSAPILKNYATRVVHRIHANHKLEEIDLLSYDGQDLLVVNPFSKDTNEICAKIDQINFQLAEISSTQSCNIMNGLVACFKNIEETLGIHTHTQIIIFTEYTELSTDEMFKIRPPFPVKLHIFSTSKLHHTPSITQVPKLGILATTPKVKEENSNNPSQKNIQETSTINNSLKQLSKLYEGHCYFVSPTATVSTSPQNPITLDESIINEFIKKHYDKYSGYLVFGHLVSPIELHPDPNLVMWLFDRQQQGLHPTLVLNDTSFNTTANERSSCHVPPILNIVGFIPGTELSSPKCISKHTILPLNPDETEQAYGVRVSRRDRETLYGKHKKIIKADACKADEAPASFYQLLHQTLLKGRQLNIPPPPPSTNSAADDEQATLSNEAKRICAIVSLGGVPERFAYITACNDGDSSSLILGVFNELLEVSQSDKYSKNIPKTQLACNNLAYPWLCNGVGQMIDEMAHANSWDIPVSGEQFDLFTKNVNLKSYNYDLKQSKTSVVIPFQKNETLSNDFGKIQRNIKNLPKKTDLVTNECDKLRYISQVFHNPYIIETLKNFFAECIENNYDLAREEPSTEVQEQLLKANCVMKELYIQLEKDPKAKLKPPKDPQYFEPVKQELVEMRNYQQQQHYQAQQQQQQHQILLPTVHHTQHHVHHQPTLPIQTQPPPQQAFMVMEGGTAQYPYTGPPQHHMPPPVGQHHHPTMPPTTLPQQPPPMGYLPTSMPPTTGPMSIQPPTQYSVNYHAPPGANVSANMYVQQQAYPLPTASIQPPQQQQAMMDPSGLHHVGPPQKKHKQ</sequence>
<dbReference type="VEuPathDB" id="AmoebaDB:NF0056080"/>
<dbReference type="AlphaFoldDB" id="A0A6A5BLD2"/>
<dbReference type="GO" id="GO:0032039">
    <property type="term" value="C:integrator complex"/>
    <property type="evidence" value="ECO:0007669"/>
    <property type="project" value="InterPro"/>
</dbReference>
<dbReference type="OMA" id="FHFISIC"/>
<dbReference type="VEuPathDB" id="AmoebaDB:NfTy_051220"/>
<dbReference type="GO" id="GO:0034472">
    <property type="term" value="P:snRNA 3'-end processing"/>
    <property type="evidence" value="ECO:0007669"/>
    <property type="project" value="TreeGrafter"/>
</dbReference>
<dbReference type="GeneID" id="68112261"/>
<feature type="region of interest" description="Disordered" evidence="1">
    <location>
        <begin position="781"/>
        <end position="809"/>
    </location>
</feature>
<name>A0A6A5BLD2_NAEFO</name>
<dbReference type="VEuPathDB" id="AmoebaDB:FDP41_005043"/>
<dbReference type="InterPro" id="IPR039841">
    <property type="entry name" value="INTS14"/>
</dbReference>
<dbReference type="PANTHER" id="PTHR13532">
    <property type="match status" value="1"/>
</dbReference>
<comment type="caution">
    <text evidence="2">The sequence shown here is derived from an EMBL/GenBank/DDBJ whole genome shotgun (WGS) entry which is preliminary data.</text>
</comment>
<dbReference type="OrthoDB" id="2374335at2759"/>
<evidence type="ECO:0000313" key="2">
    <source>
        <dbReference type="EMBL" id="KAF0975716.1"/>
    </source>
</evidence>
<evidence type="ECO:0000256" key="1">
    <source>
        <dbReference type="SAM" id="MobiDB-lite"/>
    </source>
</evidence>
<dbReference type="EMBL" id="VFQX01000043">
    <property type="protein sequence ID" value="KAF0975716.1"/>
    <property type="molecule type" value="Genomic_DNA"/>
</dbReference>
<protein>
    <submittedName>
        <fullName evidence="2">Uncharacterized protein</fullName>
    </submittedName>
</protein>